<dbReference type="EMBL" id="JQGC01000035">
    <property type="protein sequence ID" value="KFL28424.1"/>
    <property type="molecule type" value="Genomic_DNA"/>
</dbReference>
<dbReference type="PANTHER" id="PTHR42792:SF2">
    <property type="entry name" value="FLAGELLIN"/>
    <property type="match status" value="1"/>
</dbReference>
<comment type="similarity">
    <text evidence="1 3">Belongs to the bacterial flagellin family.</text>
</comment>
<keyword evidence="2 3" id="KW-0975">Bacterial flagellum</keyword>
<proteinExistence type="inferred from homology"/>
<evidence type="ECO:0000313" key="6">
    <source>
        <dbReference type="EMBL" id="KFL28424.1"/>
    </source>
</evidence>
<dbReference type="GO" id="GO:0009288">
    <property type="term" value="C:bacterial-type flagellum"/>
    <property type="evidence" value="ECO:0007669"/>
    <property type="project" value="UniProtKB-SubCell"/>
</dbReference>
<dbReference type="RefSeq" id="WP_035087486.1">
    <property type="nucleotide sequence ID" value="NZ_JQGC01000035.1"/>
</dbReference>
<comment type="subcellular location">
    <subcellularLocation>
        <location evidence="3">Secreted</location>
    </subcellularLocation>
    <subcellularLocation>
        <location evidence="3">Bacterial flagellum</location>
    </subcellularLocation>
</comment>
<comment type="function">
    <text evidence="3">Flagellin is the subunit protein which polymerizes to form the filaments of bacterial flagella.</text>
</comment>
<evidence type="ECO:0000259" key="4">
    <source>
        <dbReference type="Pfam" id="PF00669"/>
    </source>
</evidence>
<accession>A0A087LUX1</accession>
<dbReference type="InterPro" id="IPR001029">
    <property type="entry name" value="Flagellin_N"/>
</dbReference>
<sequence length="266" mass="27619">MSAVNLASSTRFGLTALRNVAEQMEVSQKRLATGKAVNTALDNVSKFFTASKMDGRAASIDTLLDSVNNAQTSLKAASEGIKGIQGIVKQARALTGQALATSDTASRLALSTQFETLTAEIAKVVTDSKINGTNLLNNESITVTLNEDGTSKTTIAGVTVGTIAATANDWAAEADIKASVDALNTFSTALEASATSFGTSQALISVRKDFNSALSNILKTGASELTAADMDAEAANLMALQTRQQMASTALSIMQSTESTALRLLR</sequence>
<evidence type="ECO:0000259" key="5">
    <source>
        <dbReference type="Pfam" id="PF00700"/>
    </source>
</evidence>
<dbReference type="InterPro" id="IPR046358">
    <property type="entry name" value="Flagellin_C"/>
</dbReference>
<dbReference type="AlphaFoldDB" id="A0A087LUX1"/>
<dbReference type="Pfam" id="PF00700">
    <property type="entry name" value="Flagellin_C"/>
    <property type="match status" value="1"/>
</dbReference>
<dbReference type="SUPFAM" id="SSF64518">
    <property type="entry name" value="Phase 1 flagellin"/>
    <property type="match status" value="1"/>
</dbReference>
<dbReference type="Proteomes" id="UP000028981">
    <property type="component" value="Unassembled WGS sequence"/>
</dbReference>
<name>A0A087LUX1_9HYPH</name>
<feature type="domain" description="Flagellin C-terminal" evidence="5">
    <location>
        <begin position="181"/>
        <end position="265"/>
    </location>
</feature>
<protein>
    <recommendedName>
        <fullName evidence="3">Flagellin</fullName>
    </recommendedName>
</protein>
<evidence type="ECO:0000256" key="3">
    <source>
        <dbReference type="RuleBase" id="RU362073"/>
    </source>
</evidence>
<evidence type="ECO:0000256" key="1">
    <source>
        <dbReference type="ARBA" id="ARBA00005709"/>
    </source>
</evidence>
<dbReference type="Pfam" id="PF00669">
    <property type="entry name" value="Flagellin_N"/>
    <property type="match status" value="1"/>
</dbReference>
<dbReference type="STRING" id="46914.JP75_24480"/>
<dbReference type="InterPro" id="IPR001492">
    <property type="entry name" value="Flagellin"/>
</dbReference>
<comment type="caution">
    <text evidence="6">The sequence shown here is derived from an EMBL/GenBank/DDBJ whole genome shotgun (WGS) entry which is preliminary data.</text>
</comment>
<organism evidence="6 7">
    <name type="scientific">Devosia riboflavina</name>
    <dbReference type="NCBI Taxonomy" id="46914"/>
    <lineage>
        <taxon>Bacteria</taxon>
        <taxon>Pseudomonadati</taxon>
        <taxon>Pseudomonadota</taxon>
        <taxon>Alphaproteobacteria</taxon>
        <taxon>Hyphomicrobiales</taxon>
        <taxon>Devosiaceae</taxon>
        <taxon>Devosia</taxon>
    </lineage>
</organism>
<dbReference type="OrthoDB" id="9808068at2"/>
<dbReference type="Gene3D" id="1.20.1330.10">
    <property type="entry name" value="f41 fragment of flagellin, N-terminal domain"/>
    <property type="match status" value="1"/>
</dbReference>
<gene>
    <name evidence="6" type="ORF">JP75_24480</name>
</gene>
<keyword evidence="3" id="KW-0964">Secreted</keyword>
<reference evidence="6 7" key="1">
    <citation type="submission" date="2014-08" db="EMBL/GenBank/DDBJ databases">
        <authorList>
            <person name="Hassan Y.I."/>
            <person name="Lepp D."/>
            <person name="Zhou T."/>
        </authorList>
    </citation>
    <scope>NUCLEOTIDE SEQUENCE [LARGE SCALE GENOMIC DNA]</scope>
    <source>
        <strain evidence="6 7">IFO13584</strain>
    </source>
</reference>
<evidence type="ECO:0000256" key="2">
    <source>
        <dbReference type="ARBA" id="ARBA00023143"/>
    </source>
</evidence>
<dbReference type="GO" id="GO:0005198">
    <property type="term" value="F:structural molecule activity"/>
    <property type="evidence" value="ECO:0007669"/>
    <property type="project" value="UniProtKB-UniRule"/>
</dbReference>
<feature type="domain" description="Flagellin N-terminal" evidence="4">
    <location>
        <begin position="15"/>
        <end position="138"/>
    </location>
</feature>
<evidence type="ECO:0000313" key="7">
    <source>
        <dbReference type="Proteomes" id="UP000028981"/>
    </source>
</evidence>
<keyword evidence="7" id="KW-1185">Reference proteome</keyword>
<dbReference type="PANTHER" id="PTHR42792">
    <property type="entry name" value="FLAGELLIN"/>
    <property type="match status" value="1"/>
</dbReference>
<dbReference type="GO" id="GO:0005576">
    <property type="term" value="C:extracellular region"/>
    <property type="evidence" value="ECO:0007669"/>
    <property type="project" value="UniProtKB-SubCell"/>
</dbReference>